<dbReference type="AlphaFoldDB" id="A0A834LFQ4"/>
<comment type="caution">
    <text evidence="2">The sequence shown here is derived from an EMBL/GenBank/DDBJ whole genome shotgun (WGS) entry which is preliminary data.</text>
</comment>
<dbReference type="EMBL" id="WJXA01000007">
    <property type="protein sequence ID" value="KAF7137821.1"/>
    <property type="molecule type" value="Genomic_DNA"/>
</dbReference>
<dbReference type="Pfam" id="PF00646">
    <property type="entry name" value="F-box"/>
    <property type="match status" value="1"/>
</dbReference>
<dbReference type="Gene3D" id="1.20.1280.50">
    <property type="match status" value="1"/>
</dbReference>
<dbReference type="Proteomes" id="UP000626092">
    <property type="component" value="Unassembled WGS sequence"/>
</dbReference>
<dbReference type="InterPro" id="IPR036047">
    <property type="entry name" value="F-box-like_dom_sf"/>
</dbReference>
<dbReference type="CDD" id="cd22160">
    <property type="entry name" value="F-box_AtFBL13-like"/>
    <property type="match status" value="1"/>
</dbReference>
<dbReference type="SUPFAM" id="SSF81383">
    <property type="entry name" value="F-box domain"/>
    <property type="match status" value="1"/>
</dbReference>
<dbReference type="Gene3D" id="3.80.10.10">
    <property type="entry name" value="Ribonuclease Inhibitor"/>
    <property type="match status" value="1"/>
</dbReference>
<evidence type="ECO:0000313" key="2">
    <source>
        <dbReference type="EMBL" id="KAF7137821.1"/>
    </source>
</evidence>
<reference evidence="2" key="1">
    <citation type="submission" date="2019-11" db="EMBL/GenBank/DDBJ databases">
        <authorList>
            <person name="Liu Y."/>
            <person name="Hou J."/>
            <person name="Li T.-Q."/>
            <person name="Guan C.-H."/>
            <person name="Wu X."/>
            <person name="Wu H.-Z."/>
            <person name="Ling F."/>
            <person name="Zhang R."/>
            <person name="Shi X.-G."/>
            <person name="Ren J.-P."/>
            <person name="Chen E.-F."/>
            <person name="Sun J.-M."/>
        </authorList>
    </citation>
    <scope>NUCLEOTIDE SEQUENCE</scope>
    <source>
        <strain evidence="2">Adult_tree_wgs_1</strain>
        <tissue evidence="2">Leaves</tissue>
    </source>
</reference>
<organism evidence="2 3">
    <name type="scientific">Rhododendron simsii</name>
    <name type="common">Sims's rhododendron</name>
    <dbReference type="NCBI Taxonomy" id="118357"/>
    <lineage>
        <taxon>Eukaryota</taxon>
        <taxon>Viridiplantae</taxon>
        <taxon>Streptophyta</taxon>
        <taxon>Embryophyta</taxon>
        <taxon>Tracheophyta</taxon>
        <taxon>Spermatophyta</taxon>
        <taxon>Magnoliopsida</taxon>
        <taxon>eudicotyledons</taxon>
        <taxon>Gunneridae</taxon>
        <taxon>Pentapetalae</taxon>
        <taxon>asterids</taxon>
        <taxon>Ericales</taxon>
        <taxon>Ericaceae</taxon>
        <taxon>Ericoideae</taxon>
        <taxon>Rhodoreae</taxon>
        <taxon>Rhododendron</taxon>
    </lineage>
</organism>
<dbReference type="OrthoDB" id="613853at2759"/>
<evidence type="ECO:0000313" key="3">
    <source>
        <dbReference type="Proteomes" id="UP000626092"/>
    </source>
</evidence>
<keyword evidence="3" id="KW-1185">Reference proteome</keyword>
<evidence type="ECO:0000259" key="1">
    <source>
        <dbReference type="PROSITE" id="PS50181"/>
    </source>
</evidence>
<dbReference type="InterPro" id="IPR053781">
    <property type="entry name" value="F-box_AtFBL13-like"/>
</dbReference>
<sequence>MSKHLDFNRDKDIARDFLPNFADANGEPKYMKTLFYDKRGSSSLADRISLLPDDILVSILSFLTVEEAAATSILSTRWHQLWKSVSRLDFYGTKAKAKFYLPYGQVQVERPKYVEWVTQVLRLNKCFALDELRICFSLDKEFSQAIDKWIDVAIMKRVAKLELNLSSLRGHNVRFPHKRYTFPSRLLLPCTLDRRGVLPFKFLETLCLSSVDVTGDDLHYFLNHCPVLERLSVHGSASLGSLHVVGFTIPLKYLEINTCLNVKAIEICNTNLISFSYFGPKIKLLVVNVPHLVELSYKGGVAECLHDFLNQVSCYLPQLRALTWSFAAPLMRILEFGAYPKLVKLNELVLNIFIGRDESLLGYVSLIEACPHLERFVLKLQWETHPTINGGEARSSVKCSHKYLKVVEMAGYFGGKSNFELAMYFIENVVALDKVVIDPRCQYSHLIRSPESTKCKELAGRSRAYRQFQGKVPMGVELVLL</sequence>
<dbReference type="InterPro" id="IPR032675">
    <property type="entry name" value="LRR_dom_sf"/>
</dbReference>
<dbReference type="InterPro" id="IPR001810">
    <property type="entry name" value="F-box_dom"/>
</dbReference>
<dbReference type="PROSITE" id="PS50181">
    <property type="entry name" value="FBOX"/>
    <property type="match status" value="1"/>
</dbReference>
<dbReference type="PANTHER" id="PTHR34145:SF68">
    <property type="entry name" value="FBD DOMAIN-CONTAINING PROTEIN"/>
    <property type="match status" value="1"/>
</dbReference>
<name>A0A834LFQ4_RHOSS</name>
<dbReference type="Pfam" id="PF23622">
    <property type="entry name" value="LRR_At1g61320_AtMIF1"/>
    <property type="match status" value="1"/>
</dbReference>
<accession>A0A834LFQ4</accession>
<gene>
    <name evidence="2" type="ORF">RHSIM_Rhsim07G0244200</name>
</gene>
<proteinExistence type="predicted"/>
<dbReference type="SUPFAM" id="SSF52047">
    <property type="entry name" value="RNI-like"/>
    <property type="match status" value="1"/>
</dbReference>
<dbReference type="InterPro" id="IPR053772">
    <property type="entry name" value="At1g61320/At1g61330-like"/>
</dbReference>
<protein>
    <recommendedName>
        <fullName evidence="1">F-box domain-containing protein</fullName>
    </recommendedName>
</protein>
<dbReference type="PANTHER" id="PTHR34145">
    <property type="entry name" value="OS02G0105600 PROTEIN"/>
    <property type="match status" value="1"/>
</dbReference>
<dbReference type="InterPro" id="IPR055357">
    <property type="entry name" value="LRR_At1g61320_AtMIF1"/>
</dbReference>
<feature type="domain" description="F-box" evidence="1">
    <location>
        <begin position="45"/>
        <end position="94"/>
    </location>
</feature>